<dbReference type="InterPro" id="IPR019026">
    <property type="entry name" value="Peptidase_M64_IgA"/>
</dbReference>
<name>A0A4Q1JPZ6_9BACT</name>
<dbReference type="EMBL" id="SAXA01000001">
    <property type="protein sequence ID" value="RXQ97472.1"/>
    <property type="molecule type" value="Genomic_DNA"/>
</dbReference>
<organism evidence="2 3">
    <name type="scientific">Ancylomarina salipaludis</name>
    <dbReference type="NCBI Taxonomy" id="2501299"/>
    <lineage>
        <taxon>Bacteria</taxon>
        <taxon>Pseudomonadati</taxon>
        <taxon>Bacteroidota</taxon>
        <taxon>Bacteroidia</taxon>
        <taxon>Marinilabiliales</taxon>
        <taxon>Marinifilaceae</taxon>
        <taxon>Ancylomarina</taxon>
    </lineage>
</organism>
<dbReference type="InterPro" id="IPR024079">
    <property type="entry name" value="MetalloPept_cat_dom_sf"/>
</dbReference>
<dbReference type="AlphaFoldDB" id="A0A4Q1JPZ6"/>
<sequence>MILGILPLLDIHYLVPQNNTTLKHRTMKKTFVLALLLMGSSIFAKAQYAEYFTSATMRLDYNHVGNSNEEHFAFDQMVNDGEWAGSKTVLIDDLKLGKYFFEVKDIKTGKLLYSRGFSSIYGEWETTPEADNEWGSFHESIRFPWPKTEVNVTLSKRNINNGFDPVWTYKVNPQHYRAFTSPVKNYYNTIDLVVNGKPENQVDIVVLGEGYAKKDMAKFRKDAQRFAEVLLNTEPYASFKDKFSIRAVETPSPDSGVNHPHQDIHTRSALSVTYGAFDSERYALGFDNKTIRNAAAAVPYEFTAILMNDSIYGGGGIYNLYITAAVDNAFQEYLFVHEFGHHFADLADEYYTSATAYEMDAKHLEPWELNVTANADPETIKWKDIVTENTPIPTPWEKEKYDKHSIATQKKRVEMRKAKVDEKVMEDFFIKKRTWDDELLANMKYSGKVGAFEGAQYKSKGLYRSAANCIMFTRHDKFCPACQRAIKLIIDQNTK</sequence>
<dbReference type="InterPro" id="IPR032625">
    <property type="entry name" value="M64_N"/>
</dbReference>
<evidence type="ECO:0000313" key="2">
    <source>
        <dbReference type="EMBL" id="RXQ97472.1"/>
    </source>
</evidence>
<dbReference type="OrthoDB" id="127762at2"/>
<feature type="domain" description="Peptidase M64 N-terminal" evidence="1">
    <location>
        <begin position="48"/>
        <end position="167"/>
    </location>
</feature>
<evidence type="ECO:0000313" key="3">
    <source>
        <dbReference type="Proteomes" id="UP000289703"/>
    </source>
</evidence>
<accession>A0A4Q1JPZ6</accession>
<dbReference type="GO" id="GO:0008237">
    <property type="term" value="F:metallopeptidase activity"/>
    <property type="evidence" value="ECO:0007669"/>
    <property type="project" value="InterPro"/>
</dbReference>
<dbReference type="Gene3D" id="3.40.390.10">
    <property type="entry name" value="Collagenase (Catalytic Domain)"/>
    <property type="match status" value="1"/>
</dbReference>
<evidence type="ECO:0000259" key="1">
    <source>
        <dbReference type="Pfam" id="PF16217"/>
    </source>
</evidence>
<comment type="caution">
    <text evidence="2">The sequence shown here is derived from an EMBL/GenBank/DDBJ whole genome shotgun (WGS) entry which is preliminary data.</text>
</comment>
<proteinExistence type="predicted"/>
<dbReference type="Proteomes" id="UP000289703">
    <property type="component" value="Unassembled WGS sequence"/>
</dbReference>
<gene>
    <name evidence="2" type="ORF">EO244_00865</name>
</gene>
<dbReference type="InterPro" id="IPR038171">
    <property type="entry name" value="M64_N_sf"/>
</dbReference>
<dbReference type="Gene3D" id="2.60.40.3250">
    <property type="entry name" value="Peptidase M64, N-terminal domain"/>
    <property type="match status" value="1"/>
</dbReference>
<protein>
    <submittedName>
        <fullName evidence="2">Peptidase M64</fullName>
    </submittedName>
</protein>
<reference evidence="2 3" key="1">
    <citation type="submission" date="2019-01" db="EMBL/GenBank/DDBJ databases">
        <title>Ancylomarina salipaludis sp. nov., isolated from a salt marsh.</title>
        <authorList>
            <person name="Yoon J.-H."/>
        </authorList>
    </citation>
    <scope>NUCLEOTIDE SEQUENCE [LARGE SCALE GENOMIC DNA]</scope>
    <source>
        <strain evidence="2 3">SHSM-M15</strain>
    </source>
</reference>
<dbReference type="Pfam" id="PF16217">
    <property type="entry name" value="M64_N"/>
    <property type="match status" value="1"/>
</dbReference>
<dbReference type="Pfam" id="PF09471">
    <property type="entry name" value="Peptidase_M64"/>
    <property type="match status" value="1"/>
</dbReference>
<keyword evidence="3" id="KW-1185">Reference proteome</keyword>